<name>A0A4S9D962_AURPU</name>
<feature type="region of interest" description="Disordered" evidence="1">
    <location>
        <begin position="1"/>
        <end position="26"/>
    </location>
</feature>
<dbReference type="EMBL" id="QZAS01000003">
    <property type="protein sequence ID" value="THX16686.1"/>
    <property type="molecule type" value="Genomic_DNA"/>
</dbReference>
<gene>
    <name evidence="2" type="ORF">D6D13_01290</name>
</gene>
<protein>
    <submittedName>
        <fullName evidence="2">Uncharacterized protein</fullName>
    </submittedName>
</protein>
<comment type="caution">
    <text evidence="2">The sequence shown here is derived from an EMBL/GenBank/DDBJ whole genome shotgun (WGS) entry which is preliminary data.</text>
</comment>
<evidence type="ECO:0000256" key="1">
    <source>
        <dbReference type="SAM" id="MobiDB-lite"/>
    </source>
</evidence>
<proteinExistence type="predicted"/>
<dbReference type="AlphaFoldDB" id="A0A4S9D962"/>
<reference evidence="2" key="1">
    <citation type="submission" date="2018-10" db="EMBL/GenBank/DDBJ databases">
        <title>Fifty Aureobasidium pullulans genomes reveal a recombining polyextremotolerant generalist.</title>
        <authorList>
            <person name="Gostincar C."/>
            <person name="Turk M."/>
            <person name="Zajc J."/>
            <person name="Gunde-Cimerman N."/>
        </authorList>
    </citation>
    <scope>NUCLEOTIDE SEQUENCE [LARGE SCALE GENOMIC DNA]</scope>
    <source>
        <strain evidence="2">EXF-10085</strain>
    </source>
</reference>
<accession>A0A4S9D962</accession>
<feature type="region of interest" description="Disordered" evidence="1">
    <location>
        <begin position="204"/>
        <end position="249"/>
    </location>
</feature>
<organism evidence="2">
    <name type="scientific">Aureobasidium pullulans</name>
    <name type="common">Black yeast</name>
    <name type="synonym">Pullularia pullulans</name>
    <dbReference type="NCBI Taxonomy" id="5580"/>
    <lineage>
        <taxon>Eukaryota</taxon>
        <taxon>Fungi</taxon>
        <taxon>Dikarya</taxon>
        <taxon>Ascomycota</taxon>
        <taxon>Pezizomycotina</taxon>
        <taxon>Dothideomycetes</taxon>
        <taxon>Dothideomycetidae</taxon>
        <taxon>Dothideales</taxon>
        <taxon>Saccotheciaceae</taxon>
        <taxon>Aureobasidium</taxon>
    </lineage>
</organism>
<evidence type="ECO:0000313" key="2">
    <source>
        <dbReference type="EMBL" id="THX16686.1"/>
    </source>
</evidence>
<sequence>MRMKVPSTPKPSDNMKNSSSPRRLPLSRIKMVRTTGSRQSAANVPLLPPCNSSITGLRAQIQQNIDFLYPNEHWIILVKCEREHDGNRKFLESDNNGGYVLDKQWQRRVAQSHDGDVEPLAWRAVILNTKDNSWTWYGVARGSVELALCSVLELTGLHVAIQVPGTAVDNPTSMIKKDEQAVSDDGEDIEVPGTAVDNLTSMTKEDEQAGSGVGEDIEVPGNAIDCPTSLTRKDEQAGSGDGELESTFF</sequence>